<proteinExistence type="predicted"/>
<dbReference type="EMBL" id="AP018365">
    <property type="protein sequence ID" value="BBA95815.1"/>
    <property type="molecule type" value="Genomic_DNA"/>
</dbReference>
<dbReference type="RefSeq" id="WP_202232290.1">
    <property type="nucleotide sequence ID" value="NZ_AP018365.1"/>
</dbReference>
<accession>A0A7U3UNK5</accession>
<name>A0A7U3UNK5_9ACTN</name>
<keyword evidence="2" id="KW-1185">Reference proteome</keyword>
<reference evidence="1 2" key="3">
    <citation type="journal article" date="2011" name="Nat. Chem. Biol.">
        <title>Reveromycin A biosynthesis uses RevG and RevJ for stereospecific spiroacetal formation.</title>
        <authorList>
            <person name="Takahashi S."/>
            <person name="Toyoda A."/>
            <person name="Sekiyama Y."/>
            <person name="Takagi H."/>
            <person name="Nogawa T."/>
            <person name="Uramoto M."/>
            <person name="Suzuki R."/>
            <person name="Koshino H."/>
            <person name="Kumano T."/>
            <person name="Panthee S."/>
            <person name="Dairi T."/>
            <person name="Ishikawa J."/>
            <person name="Ikeda H."/>
            <person name="Sakaki Y."/>
            <person name="Osada H."/>
        </authorList>
    </citation>
    <scope>NUCLEOTIDE SEQUENCE [LARGE SCALE GENOMIC DNA]</scope>
    <source>
        <strain evidence="1 2">SN-593</strain>
    </source>
</reference>
<gene>
    <name evidence="1" type="ORF">RVR_10503</name>
</gene>
<dbReference type="AlphaFoldDB" id="A0A7U3UNK5"/>
<reference evidence="1 2" key="1">
    <citation type="journal article" date="2010" name="J. Bacteriol.">
        <title>Biochemical characterization of a novel indole prenyltransferase from Streptomyces sp. SN-593.</title>
        <authorList>
            <person name="Takahashi S."/>
            <person name="Takagi H."/>
            <person name="Toyoda A."/>
            <person name="Uramoto M."/>
            <person name="Nogawa T."/>
            <person name="Ueki M."/>
            <person name="Sakaki Y."/>
            <person name="Osada H."/>
        </authorList>
    </citation>
    <scope>NUCLEOTIDE SEQUENCE [LARGE SCALE GENOMIC DNA]</scope>
    <source>
        <strain evidence="1 2">SN-593</strain>
    </source>
</reference>
<dbReference type="Proteomes" id="UP000595703">
    <property type="component" value="Chromosome"/>
</dbReference>
<dbReference type="KEGG" id="arev:RVR_10503"/>
<dbReference type="Gene3D" id="1.25.40.10">
    <property type="entry name" value="Tetratricopeptide repeat domain"/>
    <property type="match status" value="1"/>
</dbReference>
<protein>
    <recommendedName>
        <fullName evidence="3">XRE family transcriptional regulator</fullName>
    </recommendedName>
</protein>
<evidence type="ECO:0000313" key="1">
    <source>
        <dbReference type="EMBL" id="BBA95815.1"/>
    </source>
</evidence>
<dbReference type="InterPro" id="IPR011990">
    <property type="entry name" value="TPR-like_helical_dom_sf"/>
</dbReference>
<reference evidence="1 2" key="2">
    <citation type="journal article" date="2011" name="J. Antibiot.">
        <title>Furaquinocins I and J: novel polyketide isoprenoid hybrid compounds from Streptomyces reveromyceticus SN-593.</title>
        <authorList>
            <person name="Panthee S."/>
            <person name="Takahashi S."/>
            <person name="Takagi H."/>
            <person name="Nogawa T."/>
            <person name="Oowada E."/>
            <person name="Uramoto M."/>
            <person name="Osada H."/>
        </authorList>
    </citation>
    <scope>NUCLEOTIDE SEQUENCE [LARGE SCALE GENOMIC DNA]</scope>
    <source>
        <strain evidence="1 2">SN-593</strain>
    </source>
</reference>
<organism evidence="1 2">
    <name type="scientific">Actinacidiphila reveromycinica</name>
    <dbReference type="NCBI Taxonomy" id="659352"/>
    <lineage>
        <taxon>Bacteria</taxon>
        <taxon>Bacillati</taxon>
        <taxon>Actinomycetota</taxon>
        <taxon>Actinomycetes</taxon>
        <taxon>Kitasatosporales</taxon>
        <taxon>Streptomycetaceae</taxon>
        <taxon>Actinacidiphila</taxon>
    </lineage>
</organism>
<evidence type="ECO:0000313" key="2">
    <source>
        <dbReference type="Proteomes" id="UP000595703"/>
    </source>
</evidence>
<reference evidence="1 2" key="4">
    <citation type="journal article" date="2020" name="Sci. Rep.">
        <title>beta-carboline chemical signals induce reveromycin production through a LuxR family regulator in Streptomyces sp. SN-593.</title>
        <authorList>
            <person name="Panthee S."/>
            <person name="Kito N."/>
            <person name="Hayashi T."/>
            <person name="Shimizu T."/>
            <person name="Ishikawa J."/>
            <person name="Hamamoto H."/>
            <person name="Osada H."/>
            <person name="Takahashi S."/>
        </authorList>
    </citation>
    <scope>NUCLEOTIDE SEQUENCE [LARGE SCALE GENOMIC DNA]</scope>
    <source>
        <strain evidence="1 2">SN-593</strain>
    </source>
</reference>
<sequence>MSDDRPAWARRIAAERAARNWSQLDAVRALRAHAPSELPSDDSMVRQWKRWESGKVPGDFYRPVIAAVFGTVTYALFPESTRRNGRAAAASVGEMETFEIVSRLHRSDVDNATLEALRITTDRLCSEYPYVPSEQLLLEGRQWLRRVVELHAKSLTLAQHREVLALSGWLALLVGCVEYDTGDRRAAETTRRAALSLASEADNAEVSGWGHEMRAWFALTTGDYRGVIAACQAGTEAAGHHGVAVQLAAQEAKAWARIGDRRQTEVALERGRRLLEGMPYPENLDHHFVVDPAKFDFYAMDCYRLVGEDRLARTLAEEVVRAGTDFDGTERSPMRNAEARVTLGVAAAREGDLEQALVHGERALKGERQSVPSLVMTSRELAAVLRGRYSTEPTAQEYLAHLRDLGKEQPGSRVPGE</sequence>
<evidence type="ECO:0008006" key="3">
    <source>
        <dbReference type="Google" id="ProtNLM"/>
    </source>
</evidence>